<dbReference type="RefSeq" id="WP_257857364.1">
    <property type="nucleotide sequence ID" value="NZ_CP102514.1"/>
</dbReference>
<sequence>MTDSSGPVPEDMGDRQAIEHILGRPLSQAWPAGALAPGSRVTVVRDQDWDGPWQVEFLGTIDAMGAPEPNTHAQALRGELLYWVTFDESQYDCDGAGPYRKAQIWGRYLRAEQEPEV</sequence>
<dbReference type="GeneID" id="95577888"/>
<gene>
    <name evidence="1" type="ORF">NRK68_30660</name>
</gene>
<reference evidence="1" key="1">
    <citation type="submission" date="2022-08" db="EMBL/GenBank/DDBJ databases">
        <authorList>
            <person name="Tian L."/>
        </authorList>
    </citation>
    <scope>NUCLEOTIDE SEQUENCE</scope>
    <source>
        <strain evidence="1">CM253</strain>
    </source>
</reference>
<dbReference type="EMBL" id="CP102514">
    <property type="protein sequence ID" value="UUY51207.1"/>
    <property type="molecule type" value="Genomic_DNA"/>
</dbReference>
<organism evidence="1 2">
    <name type="scientific">Streptomyces yangpuensis</name>
    <dbReference type="NCBI Taxonomy" id="1648182"/>
    <lineage>
        <taxon>Bacteria</taxon>
        <taxon>Bacillati</taxon>
        <taxon>Actinomycetota</taxon>
        <taxon>Actinomycetes</taxon>
        <taxon>Kitasatosporales</taxon>
        <taxon>Streptomycetaceae</taxon>
        <taxon>Streptomyces</taxon>
    </lineage>
</organism>
<evidence type="ECO:0000313" key="1">
    <source>
        <dbReference type="EMBL" id="UUY51207.1"/>
    </source>
</evidence>
<proteinExistence type="predicted"/>
<name>A0ABY5Q446_9ACTN</name>
<accession>A0ABY5Q446</accession>
<keyword evidence="2" id="KW-1185">Reference proteome</keyword>
<evidence type="ECO:0000313" key="2">
    <source>
        <dbReference type="Proteomes" id="UP001057738"/>
    </source>
</evidence>
<dbReference type="Proteomes" id="UP001057738">
    <property type="component" value="Chromosome"/>
</dbReference>
<protein>
    <submittedName>
        <fullName evidence="1">Ferrous iron transport protein A</fullName>
    </submittedName>
</protein>